<accession>A0A367JBH7</accession>
<evidence type="ECO:0000256" key="1">
    <source>
        <dbReference type="SAM" id="MobiDB-lite"/>
    </source>
</evidence>
<keyword evidence="3" id="KW-1185">Reference proteome</keyword>
<feature type="region of interest" description="Disordered" evidence="1">
    <location>
        <begin position="48"/>
        <end position="78"/>
    </location>
</feature>
<comment type="caution">
    <text evidence="2">The sequence shown here is derived from an EMBL/GenBank/DDBJ whole genome shotgun (WGS) entry which is preliminary data.</text>
</comment>
<organism evidence="2 3">
    <name type="scientific">Rhizopus azygosporus</name>
    <name type="common">Rhizopus microsporus var. azygosporus</name>
    <dbReference type="NCBI Taxonomy" id="86630"/>
    <lineage>
        <taxon>Eukaryota</taxon>
        <taxon>Fungi</taxon>
        <taxon>Fungi incertae sedis</taxon>
        <taxon>Mucoromycota</taxon>
        <taxon>Mucoromycotina</taxon>
        <taxon>Mucoromycetes</taxon>
        <taxon>Mucorales</taxon>
        <taxon>Mucorineae</taxon>
        <taxon>Rhizopodaceae</taxon>
        <taxon>Rhizopus</taxon>
    </lineage>
</organism>
<dbReference type="Proteomes" id="UP000252139">
    <property type="component" value="Unassembled WGS sequence"/>
</dbReference>
<evidence type="ECO:0000313" key="2">
    <source>
        <dbReference type="EMBL" id="RCH87081.1"/>
    </source>
</evidence>
<evidence type="ECO:0000313" key="3">
    <source>
        <dbReference type="Proteomes" id="UP000252139"/>
    </source>
</evidence>
<feature type="compositionally biased region" description="Acidic residues" evidence="1">
    <location>
        <begin position="50"/>
        <end position="78"/>
    </location>
</feature>
<reference evidence="2 3" key="1">
    <citation type="journal article" date="2018" name="G3 (Bethesda)">
        <title>Phylogenetic and Phylogenomic Definition of Rhizopus Species.</title>
        <authorList>
            <person name="Gryganskyi A.P."/>
            <person name="Golan J."/>
            <person name="Dolatabadi S."/>
            <person name="Mondo S."/>
            <person name="Robb S."/>
            <person name="Idnurm A."/>
            <person name="Muszewska A."/>
            <person name="Steczkiewicz K."/>
            <person name="Masonjones S."/>
            <person name="Liao H.L."/>
            <person name="Gajdeczka M.T."/>
            <person name="Anike F."/>
            <person name="Vuek A."/>
            <person name="Anishchenko I.M."/>
            <person name="Voigt K."/>
            <person name="de Hoog G.S."/>
            <person name="Smith M.E."/>
            <person name="Heitman J."/>
            <person name="Vilgalys R."/>
            <person name="Stajich J.E."/>
        </authorList>
    </citation>
    <scope>NUCLEOTIDE SEQUENCE [LARGE SCALE GENOMIC DNA]</scope>
    <source>
        <strain evidence="2 3">CBS 357.93</strain>
    </source>
</reference>
<protein>
    <submittedName>
        <fullName evidence="2">Uncharacterized protein</fullName>
    </submittedName>
</protein>
<dbReference type="EMBL" id="PJQL01001733">
    <property type="protein sequence ID" value="RCH87081.1"/>
    <property type="molecule type" value="Genomic_DNA"/>
</dbReference>
<sequence>MVNLLTFERNHALHLRQQMLDSRLSPVVVNLDWCTDVVWSLGEKVPAVVAEEDGEGDDNEVDDEDEDEDDEDNNKEED</sequence>
<name>A0A367JBH7_RHIAZ</name>
<gene>
    <name evidence="2" type="ORF">CU097_004715</name>
</gene>
<proteinExistence type="predicted"/>
<dbReference type="AlphaFoldDB" id="A0A367JBH7"/>